<accession>A0AA38RA49</accession>
<organism evidence="2 3">
    <name type="scientific">Pleurostoma richardsiae</name>
    <dbReference type="NCBI Taxonomy" id="41990"/>
    <lineage>
        <taxon>Eukaryota</taxon>
        <taxon>Fungi</taxon>
        <taxon>Dikarya</taxon>
        <taxon>Ascomycota</taxon>
        <taxon>Pezizomycotina</taxon>
        <taxon>Sordariomycetes</taxon>
        <taxon>Sordariomycetidae</taxon>
        <taxon>Calosphaeriales</taxon>
        <taxon>Pleurostomataceae</taxon>
        <taxon>Pleurostoma</taxon>
    </lineage>
</organism>
<dbReference type="InterPro" id="IPR057678">
    <property type="entry name" value="DUF7918"/>
</dbReference>
<dbReference type="AlphaFoldDB" id="A0AA38RA49"/>
<gene>
    <name evidence="2" type="ORF">NKR23_g7558</name>
</gene>
<evidence type="ECO:0000313" key="2">
    <source>
        <dbReference type="EMBL" id="KAJ9141983.1"/>
    </source>
</evidence>
<sequence length="265" mass="29910">MAIFEELGISATILIDGKPAKEYDNHKEDPKYREGNADAAFQSKYIEVVDAAAFKLCFTMRRSKKKFPWLWKDGKHCVTFVAAVDGQITQEETLVSGEQGRKLVWRGYTAGLKDHPEGEGIVVLKDFKFQAVTLVEDTDRERVAKDKVRSETMGVINVSVFRSVRTGEEGLRESTSRVTEPNFSVAEKALNGRAISHATGFGDSHVLPTDDSRTAILEYPDHLPFAVFIFRFRSRKALMQECIIPRDPEPTYINGIEFIDLTQED</sequence>
<dbReference type="Pfam" id="PF25534">
    <property type="entry name" value="DUF7918"/>
    <property type="match status" value="1"/>
</dbReference>
<keyword evidence="3" id="KW-1185">Reference proteome</keyword>
<dbReference type="EMBL" id="JANBVO010000024">
    <property type="protein sequence ID" value="KAJ9141983.1"/>
    <property type="molecule type" value="Genomic_DNA"/>
</dbReference>
<name>A0AA38RA49_9PEZI</name>
<reference evidence="2" key="1">
    <citation type="submission" date="2022-07" db="EMBL/GenBank/DDBJ databases">
        <title>Fungi with potential for degradation of polypropylene.</title>
        <authorList>
            <person name="Gostincar C."/>
        </authorList>
    </citation>
    <scope>NUCLEOTIDE SEQUENCE</scope>
    <source>
        <strain evidence="2">EXF-13308</strain>
    </source>
</reference>
<dbReference type="PANTHER" id="PTHR36223:SF1">
    <property type="entry name" value="TRANSCRIPTION ELONGATION FACTOR EAF N-TERMINAL DOMAIN-CONTAINING PROTEIN"/>
    <property type="match status" value="1"/>
</dbReference>
<dbReference type="PANTHER" id="PTHR36223">
    <property type="entry name" value="BETA-LACTAMASE-TYPE TRANSPEPTIDASE FOLD DOMAIN CONTAINING PROTEIN"/>
    <property type="match status" value="1"/>
</dbReference>
<feature type="domain" description="DUF7918" evidence="1">
    <location>
        <begin position="8"/>
        <end position="247"/>
    </location>
</feature>
<proteinExistence type="predicted"/>
<protein>
    <recommendedName>
        <fullName evidence="1">DUF7918 domain-containing protein</fullName>
    </recommendedName>
</protein>
<evidence type="ECO:0000313" key="3">
    <source>
        <dbReference type="Proteomes" id="UP001174694"/>
    </source>
</evidence>
<dbReference type="Proteomes" id="UP001174694">
    <property type="component" value="Unassembled WGS sequence"/>
</dbReference>
<evidence type="ECO:0000259" key="1">
    <source>
        <dbReference type="Pfam" id="PF25534"/>
    </source>
</evidence>
<comment type="caution">
    <text evidence="2">The sequence shown here is derived from an EMBL/GenBank/DDBJ whole genome shotgun (WGS) entry which is preliminary data.</text>
</comment>